<accession>A0A975FPV0</accession>
<dbReference type="KEGG" id="aarc:G127AT_06520"/>
<keyword evidence="4" id="KW-1185">Reference proteome</keyword>
<evidence type="ECO:0000313" key="4">
    <source>
        <dbReference type="Proteomes" id="UP000671914"/>
    </source>
</evidence>
<feature type="region of interest" description="Disordered" evidence="1">
    <location>
        <begin position="1"/>
        <end position="25"/>
    </location>
</feature>
<protein>
    <submittedName>
        <fullName evidence="3">DUF485 domain-containing protein</fullName>
    </submittedName>
</protein>
<keyword evidence="2" id="KW-0812">Transmembrane</keyword>
<dbReference type="AlphaFoldDB" id="A0A975FPV0"/>
<dbReference type="EMBL" id="CP071696">
    <property type="protein sequence ID" value="QTX06190.1"/>
    <property type="molecule type" value="Genomic_DNA"/>
</dbReference>
<feature type="transmembrane region" description="Helical" evidence="2">
    <location>
        <begin position="42"/>
        <end position="65"/>
    </location>
</feature>
<name>A0A975FPV0_9MICO</name>
<evidence type="ECO:0000313" key="3">
    <source>
        <dbReference type="EMBL" id="QTX06190.1"/>
    </source>
</evidence>
<gene>
    <name evidence="3" type="ORF">G127AT_06520</name>
</gene>
<feature type="transmembrane region" description="Helical" evidence="2">
    <location>
        <begin position="77"/>
        <end position="98"/>
    </location>
</feature>
<reference evidence="3" key="1">
    <citation type="submission" date="2021-03" db="EMBL/GenBank/DDBJ databases">
        <title>Agromyces archimandritus sp. nov., isolated from the cockroach Archimandrita tessellata.</title>
        <authorList>
            <person name="Guzman J."/>
            <person name="Ortuzar M."/>
            <person name="Poehlein A."/>
            <person name="Daniel R."/>
            <person name="Trujillo M."/>
            <person name="Vilcinskas A."/>
        </authorList>
    </citation>
    <scope>NUCLEOTIDE SEQUENCE</scope>
    <source>
        <strain evidence="3">G127AT</strain>
    </source>
</reference>
<keyword evidence="2" id="KW-0472">Membrane</keyword>
<evidence type="ECO:0000256" key="2">
    <source>
        <dbReference type="SAM" id="Phobius"/>
    </source>
</evidence>
<sequence>MTAPRQRPAPVPYGPASASIGPDSSDVQGIFVRSLIRSQLRLALVFAIGFVVATALFVTGIVLVPDLGHSYLAGVPISWLLLGFGVYPLVITVGWLYVRLANRNEARYRALSEDA</sequence>
<keyword evidence="2" id="KW-1133">Transmembrane helix</keyword>
<organism evidence="3 4">
    <name type="scientific">Agromyces archimandritae</name>
    <dbReference type="NCBI Taxonomy" id="2781962"/>
    <lineage>
        <taxon>Bacteria</taxon>
        <taxon>Bacillati</taxon>
        <taxon>Actinomycetota</taxon>
        <taxon>Actinomycetes</taxon>
        <taxon>Micrococcales</taxon>
        <taxon>Microbacteriaceae</taxon>
        <taxon>Agromyces</taxon>
    </lineage>
</organism>
<proteinExistence type="predicted"/>
<evidence type="ECO:0000256" key="1">
    <source>
        <dbReference type="SAM" id="MobiDB-lite"/>
    </source>
</evidence>
<dbReference type="Proteomes" id="UP000671914">
    <property type="component" value="Chromosome"/>
</dbReference>